<dbReference type="Proteomes" id="UP000094622">
    <property type="component" value="Unassembled WGS sequence"/>
</dbReference>
<organism evidence="1 2">
    <name type="scientific">Methylobrevis pamukkalensis</name>
    <dbReference type="NCBI Taxonomy" id="1439726"/>
    <lineage>
        <taxon>Bacteria</taxon>
        <taxon>Pseudomonadati</taxon>
        <taxon>Pseudomonadota</taxon>
        <taxon>Alphaproteobacteria</taxon>
        <taxon>Hyphomicrobiales</taxon>
        <taxon>Pleomorphomonadaceae</taxon>
        <taxon>Methylobrevis</taxon>
    </lineage>
</organism>
<name>A0A1E3GYH3_9HYPH</name>
<keyword evidence="2" id="KW-1185">Reference proteome</keyword>
<evidence type="ECO:0000313" key="1">
    <source>
        <dbReference type="EMBL" id="ODN68975.1"/>
    </source>
</evidence>
<protein>
    <submittedName>
        <fullName evidence="1">Transcriptional activator HlyU</fullName>
    </submittedName>
</protein>
<evidence type="ECO:0000313" key="2">
    <source>
        <dbReference type="Proteomes" id="UP000094622"/>
    </source>
</evidence>
<dbReference type="AlphaFoldDB" id="A0A1E3GYH3"/>
<accession>A0A1E3GYH3</accession>
<dbReference type="EMBL" id="MCRJ01000119">
    <property type="protein sequence ID" value="ODN68975.1"/>
    <property type="molecule type" value="Genomic_DNA"/>
</dbReference>
<comment type="caution">
    <text evidence="1">The sequence shown here is derived from an EMBL/GenBank/DDBJ whole genome shotgun (WGS) entry which is preliminary data.</text>
</comment>
<reference evidence="1 2" key="1">
    <citation type="submission" date="2016-07" db="EMBL/GenBank/DDBJ databases">
        <title>Draft Genome Sequence of Methylobrevis pamukkalensis PK2.</title>
        <authorList>
            <person name="Vasilenko O.V."/>
            <person name="Doronina N.V."/>
            <person name="Shmareva M.N."/>
            <person name="Tarlachkov S.V."/>
            <person name="Mustakhimov I."/>
            <person name="Trotsenko Y.A."/>
        </authorList>
    </citation>
    <scope>NUCLEOTIDE SEQUENCE [LARGE SCALE GENOMIC DNA]</scope>
    <source>
        <strain evidence="1 2">PK2</strain>
    </source>
</reference>
<gene>
    <name evidence="1" type="ORF">A6302_03732</name>
</gene>
<sequence>MVEKTFGDETKSHRFVRAEKHATEAAATEFALTKGRQIVEQLGDHVFD</sequence>
<dbReference type="InterPro" id="IPR018772">
    <property type="entry name" value="Transcription_activator_HlyU"/>
</dbReference>
<dbReference type="Pfam" id="PF10115">
    <property type="entry name" value="HlyU"/>
    <property type="match status" value="1"/>
</dbReference>
<proteinExistence type="predicted"/>